<dbReference type="SUPFAM" id="SSF48317">
    <property type="entry name" value="Acid phosphatase/Vanadium-dependent haloperoxidase"/>
    <property type="match status" value="1"/>
</dbReference>
<feature type="transmembrane region" description="Helical" evidence="5">
    <location>
        <begin position="184"/>
        <end position="200"/>
    </location>
</feature>
<feature type="transmembrane region" description="Helical" evidence="5">
    <location>
        <begin position="130"/>
        <end position="148"/>
    </location>
</feature>
<dbReference type="Proteomes" id="UP001500194">
    <property type="component" value="Unassembled WGS sequence"/>
</dbReference>
<gene>
    <name evidence="7" type="ORF">GCM10009019_20780</name>
</gene>
<dbReference type="GO" id="GO:0016020">
    <property type="term" value="C:membrane"/>
    <property type="evidence" value="ECO:0007669"/>
    <property type="project" value="UniProtKB-SubCell"/>
</dbReference>
<sequence>MLSLSPAREYMLVVTAATGLGLLASAVVFLPRSPSWYVREFFRSDWKYIGVAWLVAENLPSLAEANRVERTFTDAVYAVEGGTVAVLQSVASPPLTWTLAVVYLVAFPVLVPLTYFALKSYASDRDARRYAVSYVLVVLLAVPFFLRFPVSIPAFYPPAGVEPLVFVTPEVEAGMLATDSMLKAFPSLHTGLSVLAALYARKTTRRYALAAGGTTALIVVSTFYLGMHWLVDAAAATLIAGVAYALAHRLPPESVLPFPGYRRLVARVRD</sequence>
<dbReference type="PANTHER" id="PTHR31310">
    <property type="match status" value="1"/>
</dbReference>
<reference evidence="7 8" key="1">
    <citation type="journal article" date="2019" name="Int. J. Syst. Evol. Microbiol.">
        <title>The Global Catalogue of Microorganisms (GCM) 10K type strain sequencing project: providing services to taxonomists for standard genome sequencing and annotation.</title>
        <authorList>
            <consortium name="The Broad Institute Genomics Platform"/>
            <consortium name="The Broad Institute Genome Sequencing Center for Infectious Disease"/>
            <person name="Wu L."/>
            <person name="Ma J."/>
        </authorList>
    </citation>
    <scope>NUCLEOTIDE SEQUENCE [LARGE SCALE GENOMIC DNA]</scope>
    <source>
        <strain evidence="7 8">JCM 16327</strain>
    </source>
</reference>
<evidence type="ECO:0000256" key="5">
    <source>
        <dbReference type="SAM" id="Phobius"/>
    </source>
</evidence>
<dbReference type="Pfam" id="PF14378">
    <property type="entry name" value="PAP2_3"/>
    <property type="match status" value="1"/>
</dbReference>
<dbReference type="AlphaFoldDB" id="A0AAV3T3V0"/>
<evidence type="ECO:0000256" key="4">
    <source>
        <dbReference type="ARBA" id="ARBA00023136"/>
    </source>
</evidence>
<dbReference type="GeneID" id="68573242"/>
<evidence type="ECO:0000256" key="3">
    <source>
        <dbReference type="ARBA" id="ARBA00022989"/>
    </source>
</evidence>
<proteinExistence type="predicted"/>
<name>A0AAV3T3V0_9EURY</name>
<feature type="transmembrane region" description="Helical" evidence="5">
    <location>
        <begin position="97"/>
        <end position="118"/>
    </location>
</feature>
<dbReference type="CDD" id="cd03386">
    <property type="entry name" value="PAP2_Aur1_like"/>
    <property type="match status" value="1"/>
</dbReference>
<dbReference type="Gene3D" id="1.20.144.10">
    <property type="entry name" value="Phosphatidic acid phosphatase type 2/haloperoxidase"/>
    <property type="match status" value="1"/>
</dbReference>
<dbReference type="InterPro" id="IPR026841">
    <property type="entry name" value="Aur1/Ipt1"/>
</dbReference>
<keyword evidence="8" id="KW-1185">Reference proteome</keyword>
<dbReference type="RefSeq" id="WP_227259854.1">
    <property type="nucleotide sequence ID" value="NZ_BAAADU010000002.1"/>
</dbReference>
<comment type="subcellular location">
    <subcellularLocation>
        <location evidence="1">Membrane</location>
        <topology evidence="1">Multi-pass membrane protein</topology>
    </subcellularLocation>
</comment>
<dbReference type="InterPro" id="IPR052185">
    <property type="entry name" value="IPC_Synthase-Related"/>
</dbReference>
<keyword evidence="2 5" id="KW-0812">Transmembrane</keyword>
<dbReference type="EMBL" id="BAAADU010000002">
    <property type="protein sequence ID" value="GAA0656627.1"/>
    <property type="molecule type" value="Genomic_DNA"/>
</dbReference>
<feature type="transmembrane region" description="Helical" evidence="5">
    <location>
        <begin position="12"/>
        <end position="30"/>
    </location>
</feature>
<protein>
    <recommendedName>
        <fullName evidence="6">Inositolphosphotransferase Aur1/Ipt1 domain-containing protein</fullName>
    </recommendedName>
</protein>
<organism evidence="7 8">
    <name type="scientific">Salarchaeum japonicum</name>
    <dbReference type="NCBI Taxonomy" id="555573"/>
    <lineage>
        <taxon>Archaea</taxon>
        <taxon>Methanobacteriati</taxon>
        <taxon>Methanobacteriota</taxon>
        <taxon>Stenosarchaea group</taxon>
        <taxon>Halobacteria</taxon>
        <taxon>Halobacteriales</taxon>
        <taxon>Halobacteriaceae</taxon>
    </lineage>
</organism>
<evidence type="ECO:0000256" key="1">
    <source>
        <dbReference type="ARBA" id="ARBA00004141"/>
    </source>
</evidence>
<evidence type="ECO:0000313" key="7">
    <source>
        <dbReference type="EMBL" id="GAA0656627.1"/>
    </source>
</evidence>
<feature type="domain" description="Inositolphosphotransferase Aur1/Ipt1" evidence="6">
    <location>
        <begin position="90"/>
        <end position="246"/>
    </location>
</feature>
<dbReference type="PANTHER" id="PTHR31310:SF7">
    <property type="entry name" value="PA-PHOSPHATASE RELATED-FAMILY PROTEIN DDB_G0268928"/>
    <property type="match status" value="1"/>
</dbReference>
<keyword evidence="4 5" id="KW-0472">Membrane</keyword>
<evidence type="ECO:0000256" key="2">
    <source>
        <dbReference type="ARBA" id="ARBA00022692"/>
    </source>
</evidence>
<comment type="caution">
    <text evidence="7">The sequence shown here is derived from an EMBL/GenBank/DDBJ whole genome shotgun (WGS) entry which is preliminary data.</text>
</comment>
<feature type="transmembrane region" description="Helical" evidence="5">
    <location>
        <begin position="207"/>
        <end position="224"/>
    </location>
</feature>
<evidence type="ECO:0000259" key="6">
    <source>
        <dbReference type="Pfam" id="PF14378"/>
    </source>
</evidence>
<evidence type="ECO:0000313" key="8">
    <source>
        <dbReference type="Proteomes" id="UP001500194"/>
    </source>
</evidence>
<accession>A0AAV3T3V0</accession>
<dbReference type="InterPro" id="IPR036938">
    <property type="entry name" value="PAP2/HPO_sf"/>
</dbReference>
<keyword evidence="3 5" id="KW-1133">Transmembrane helix</keyword>